<dbReference type="EMBL" id="QSBY01000015">
    <property type="protein sequence ID" value="RHW67097.1"/>
    <property type="molecule type" value="Genomic_DNA"/>
</dbReference>
<organism evidence="2 3">
    <name type="scientific">Trypanosoma brucei equiperdum</name>
    <dbReference type="NCBI Taxonomy" id="630700"/>
    <lineage>
        <taxon>Eukaryota</taxon>
        <taxon>Discoba</taxon>
        <taxon>Euglenozoa</taxon>
        <taxon>Kinetoplastea</taxon>
        <taxon>Metakinetoplastina</taxon>
        <taxon>Trypanosomatida</taxon>
        <taxon>Trypanosomatidae</taxon>
        <taxon>Trypanosoma</taxon>
    </lineage>
</organism>
<sequence>MFGLDRLSILFYQIDPRDYPEYMECARSTEQPGTILMESRAMQGVRRVVPIGYLLSVLYFYGYRRPRLSFADRELSKLHHYFYPSAGYSTPIGILGGIAYACYYDGFCGCSEERAARAVLWERSKAMVAWRQHQRMQREKENAEGQQHHWLWSRLTFSWSGCGHSSGDGKAQTLSYEDFLDPYGVVSVGKQAVEVHDPSFYQIYSKEQVDTLVSAAMRLRKSPEEERWLRTSGRFGGYGIIGMLLTWNSGGMFFRLFMGLGFGVVCAGAISGAKLDS</sequence>
<comment type="caution">
    <text evidence="2">The sequence shown here is derived from an EMBL/GenBank/DDBJ whole genome shotgun (WGS) entry which is preliminary data.</text>
</comment>
<dbReference type="Proteomes" id="UP000266743">
    <property type="component" value="Unassembled WGS sequence"/>
</dbReference>
<accession>A0A3L6KW33</accession>
<feature type="transmembrane region" description="Helical" evidence="1">
    <location>
        <begin position="253"/>
        <end position="273"/>
    </location>
</feature>
<feature type="transmembrane region" description="Helical" evidence="1">
    <location>
        <begin position="44"/>
        <end position="61"/>
    </location>
</feature>
<reference evidence="2 3" key="1">
    <citation type="submission" date="2018-09" db="EMBL/GenBank/DDBJ databases">
        <title>whole genome sequence of T. equiperdum IVM-t1 strain.</title>
        <authorList>
            <person name="Suganuma K."/>
        </authorList>
    </citation>
    <scope>NUCLEOTIDE SEQUENCE [LARGE SCALE GENOMIC DNA]</scope>
    <source>
        <strain evidence="2 3">IVM-t1</strain>
    </source>
</reference>
<feature type="transmembrane region" description="Helical" evidence="1">
    <location>
        <begin position="81"/>
        <end position="104"/>
    </location>
</feature>
<gene>
    <name evidence="2" type="ORF">DPX39_000061800</name>
</gene>
<proteinExistence type="predicted"/>
<name>A0A3L6KW33_9TRYP</name>
<keyword evidence="1" id="KW-0472">Membrane</keyword>
<evidence type="ECO:0000313" key="3">
    <source>
        <dbReference type="Proteomes" id="UP000266743"/>
    </source>
</evidence>
<keyword evidence="1" id="KW-0812">Transmembrane</keyword>
<evidence type="ECO:0000313" key="2">
    <source>
        <dbReference type="EMBL" id="RHW67097.1"/>
    </source>
</evidence>
<dbReference type="AlphaFoldDB" id="A0A3L6KW33"/>
<evidence type="ECO:0000256" key="1">
    <source>
        <dbReference type="SAM" id="Phobius"/>
    </source>
</evidence>
<keyword evidence="1" id="KW-1133">Transmembrane helix</keyword>
<protein>
    <submittedName>
        <fullName evidence="2">Uncharacterized protein</fullName>
    </submittedName>
</protein>